<dbReference type="EMBL" id="DAAAMK010000022">
    <property type="protein sequence ID" value="HAA1127901.1"/>
    <property type="molecule type" value="Genomic_DNA"/>
</dbReference>
<reference evidence="2" key="1">
    <citation type="journal article" date="2018" name="Genome Biol.">
        <title>SKESA: strategic k-mer extension for scrupulous assemblies.</title>
        <authorList>
            <person name="Souvorov A."/>
            <person name="Agarwala R."/>
            <person name="Lipman D.J."/>
        </authorList>
    </citation>
    <scope>NUCLEOTIDE SEQUENCE</scope>
    <source>
        <strain evidence="2">ATCC 10717</strain>
    </source>
</reference>
<dbReference type="RefSeq" id="WP_023207635.1">
    <property type="nucleotide sequence ID" value="NZ_CP019193.1"/>
</dbReference>
<evidence type="ECO:0000256" key="1">
    <source>
        <dbReference type="SAM" id="MobiDB-lite"/>
    </source>
</evidence>
<organism evidence="2">
    <name type="scientific">Salmonella enterica subsp. enterica serovar Rubislaw str. ATCC 10717</name>
    <dbReference type="NCBI Taxonomy" id="938143"/>
    <lineage>
        <taxon>Bacteria</taxon>
        <taxon>Pseudomonadati</taxon>
        <taxon>Pseudomonadota</taxon>
        <taxon>Gammaproteobacteria</taxon>
        <taxon>Enterobacterales</taxon>
        <taxon>Enterobacteriaceae</taxon>
        <taxon>Salmonella</taxon>
    </lineage>
</organism>
<feature type="region of interest" description="Disordered" evidence="1">
    <location>
        <begin position="292"/>
        <end position="311"/>
    </location>
</feature>
<comment type="caution">
    <text evidence="2">The sequence shown here is derived from an EMBL/GenBank/DDBJ whole genome shotgun (WGS) entry which is preliminary data.</text>
</comment>
<sequence length="361" mass="41882">MSQLKQPGFLKKIEKAISAIPGLQDQLFSFRKKKRSDNPLVFIDRKDEERILMNLLQRQHKDEKQAAKIEYLFQKNKLSPYSVLSFIYWRYTKKIYRLSADIISDVAGTYVDNIPAQVLKELPAWSIYVSAEELHTELPTSYPINGFFFYPLYNNDGNIIRLFIIDDLKQGQGVSGLKEKDVDVVNNVIRIKDSREGLIDSRQMECIDGEVVVTVNQEIKDFREREFNLLNAQLSMVLYICSQMNDIREVSQLKRPEKNKRQVHLDHESPATAIREWDVGIRMGQAIRQYRQSEPAGEGRPTATGGKRPHIRRGHWHTYWTGSKKPELAHERKPKLKWLPPVPVNSEDVDNLPVVITPVEK</sequence>
<dbReference type="Pfam" id="PF26125">
    <property type="entry name" value="AcrVA2-like"/>
    <property type="match status" value="1"/>
</dbReference>
<dbReference type="InterPro" id="IPR058915">
    <property type="entry name" value="AcrVA2-like"/>
</dbReference>
<name>A0A6W0P143_SALRU</name>
<accession>A0A6W0P143</accession>
<reference evidence="2" key="2">
    <citation type="submission" date="2019-10" db="EMBL/GenBank/DDBJ databases">
        <authorList>
            <consortium name="NCBI Pathogen Detection Project"/>
        </authorList>
    </citation>
    <scope>NUCLEOTIDE SEQUENCE</scope>
    <source>
        <strain evidence="2">ATCC 10717</strain>
    </source>
</reference>
<proteinExistence type="predicted"/>
<dbReference type="AlphaFoldDB" id="A0A6W0P143"/>
<dbReference type="CDD" id="cd22987">
    <property type="entry name" value="AcrVA2-like"/>
    <property type="match status" value="1"/>
</dbReference>
<protein>
    <submittedName>
        <fullName evidence="2">Protein finQ</fullName>
    </submittedName>
</protein>
<gene>
    <name evidence="2" type="ORF">GDL93_20815</name>
</gene>
<evidence type="ECO:0000313" key="2">
    <source>
        <dbReference type="EMBL" id="HAA1127901.1"/>
    </source>
</evidence>